<dbReference type="Proteomes" id="UP000479000">
    <property type="component" value="Unassembled WGS sequence"/>
</dbReference>
<sequence>MLPSMNYEAFVFSFNSKGRGDPVQLSAATLRLPEKQLNEPGCPFWSVADEEEHEFMRKRQLVSTIETRTSPSRSLLQPGPYPGYCTLRNGGMPLQDLGSLPTKAPVRHTNYNNVIVMIKQQSSIKHFRIEVNKLK</sequence>
<reference evidence="1 2" key="1">
    <citation type="submission" date="2020-02" db="EMBL/GenBank/DDBJ databases">
        <authorList>
            <person name="Ferguson B K."/>
        </authorList>
    </citation>
    <scope>NUCLEOTIDE SEQUENCE [LARGE SCALE GENOMIC DNA]</scope>
</reference>
<proteinExistence type="predicted"/>
<gene>
    <name evidence="1" type="ORF">NTEN_LOCUS803</name>
</gene>
<keyword evidence="2" id="KW-1185">Reference proteome</keyword>
<organism evidence="1 2">
    <name type="scientific">Nesidiocoris tenuis</name>
    <dbReference type="NCBI Taxonomy" id="355587"/>
    <lineage>
        <taxon>Eukaryota</taxon>
        <taxon>Metazoa</taxon>
        <taxon>Ecdysozoa</taxon>
        <taxon>Arthropoda</taxon>
        <taxon>Hexapoda</taxon>
        <taxon>Insecta</taxon>
        <taxon>Pterygota</taxon>
        <taxon>Neoptera</taxon>
        <taxon>Paraneoptera</taxon>
        <taxon>Hemiptera</taxon>
        <taxon>Heteroptera</taxon>
        <taxon>Panheteroptera</taxon>
        <taxon>Cimicomorpha</taxon>
        <taxon>Miridae</taxon>
        <taxon>Dicyphina</taxon>
        <taxon>Nesidiocoris</taxon>
    </lineage>
</organism>
<dbReference type="OrthoDB" id="6431884at2759"/>
<evidence type="ECO:0000313" key="2">
    <source>
        <dbReference type="Proteomes" id="UP000479000"/>
    </source>
</evidence>
<dbReference type="AlphaFoldDB" id="A0A6H5FW27"/>
<evidence type="ECO:0000313" key="1">
    <source>
        <dbReference type="EMBL" id="CAA9993971.1"/>
    </source>
</evidence>
<accession>A0A6H5FW27</accession>
<name>A0A6H5FW27_9HEMI</name>
<dbReference type="EMBL" id="CADCXU010001490">
    <property type="protein sequence ID" value="CAA9993971.1"/>
    <property type="molecule type" value="Genomic_DNA"/>
</dbReference>
<protein>
    <submittedName>
        <fullName evidence="1">Uncharacterized protein</fullName>
    </submittedName>
</protein>